<dbReference type="InterPro" id="IPR023509">
    <property type="entry name" value="DTD-like_sf"/>
</dbReference>
<name>A0A317MYG5_9GAMM</name>
<evidence type="ECO:0000313" key="5">
    <source>
        <dbReference type="Proteomes" id="UP000246569"/>
    </source>
</evidence>
<dbReference type="GO" id="GO:0106026">
    <property type="term" value="F:Gly-tRNA(Ala) deacylase activity"/>
    <property type="evidence" value="ECO:0007669"/>
    <property type="project" value="UniProtKB-UniRule"/>
</dbReference>
<evidence type="ECO:0000256" key="2">
    <source>
        <dbReference type="ARBA" id="ARBA00022801"/>
    </source>
</evidence>
<accession>A0A317MYG5</accession>
<dbReference type="RefSeq" id="WP_110017053.1">
    <property type="nucleotide sequence ID" value="NZ_QGTJ01000002.1"/>
</dbReference>
<dbReference type="HAMAP" id="MF_00518">
    <property type="entry name" value="Deacylase_Dtd"/>
    <property type="match status" value="1"/>
</dbReference>
<comment type="function">
    <text evidence="3">An aminoacyl-tRNA editing enzyme that deacylates mischarged D-aminoacyl-tRNAs. Also deacylates mischarged glycyl-tRNA(Ala), protecting cells against glycine mischarging by AlaRS. Acts via tRNA-based rather than protein-based catalysis; rejects L-amino acids rather than detecting D-amino acids in the active site. By recycling D-aminoacyl-tRNA to D-amino acids and free tRNA molecules, this enzyme counteracts the toxicity associated with the formation of D-aminoacyl-tRNA entities in vivo and helps enforce protein L-homochirality.</text>
</comment>
<comment type="domain">
    <text evidence="3">A Gly-cisPro motif from one monomer fits into the active site of the other monomer to allow specific chiral rejection of L-amino acids.</text>
</comment>
<dbReference type="GO" id="GO:0000049">
    <property type="term" value="F:tRNA binding"/>
    <property type="evidence" value="ECO:0007669"/>
    <property type="project" value="UniProtKB-UniRule"/>
</dbReference>
<dbReference type="Proteomes" id="UP000246569">
    <property type="component" value="Unassembled WGS sequence"/>
</dbReference>
<keyword evidence="3" id="KW-0963">Cytoplasm</keyword>
<organism evidence="4 5">
    <name type="scientific">Plasticicumulans acidivorans</name>
    <dbReference type="NCBI Taxonomy" id="886464"/>
    <lineage>
        <taxon>Bacteria</taxon>
        <taxon>Pseudomonadati</taxon>
        <taxon>Pseudomonadota</taxon>
        <taxon>Gammaproteobacteria</taxon>
        <taxon>Candidatus Competibacteraceae</taxon>
        <taxon>Plasticicumulans</taxon>
    </lineage>
</organism>
<dbReference type="EC" id="3.1.1.96" evidence="3"/>
<comment type="catalytic activity">
    <reaction evidence="3">
        <text>a D-aminoacyl-tRNA + H2O = a tRNA + a D-alpha-amino acid + H(+)</text>
        <dbReference type="Rhea" id="RHEA:13953"/>
        <dbReference type="Rhea" id="RHEA-COMP:10123"/>
        <dbReference type="Rhea" id="RHEA-COMP:10124"/>
        <dbReference type="ChEBI" id="CHEBI:15377"/>
        <dbReference type="ChEBI" id="CHEBI:15378"/>
        <dbReference type="ChEBI" id="CHEBI:59871"/>
        <dbReference type="ChEBI" id="CHEBI:78442"/>
        <dbReference type="ChEBI" id="CHEBI:79333"/>
        <dbReference type="EC" id="3.1.1.96"/>
    </reaction>
</comment>
<dbReference type="Gene3D" id="3.50.80.10">
    <property type="entry name" value="D-tyrosyl-tRNA(Tyr) deacylase"/>
    <property type="match status" value="1"/>
</dbReference>
<keyword evidence="2 3" id="KW-0378">Hydrolase</keyword>
<dbReference type="EC" id="3.1.1.-" evidence="3"/>
<proteinExistence type="inferred from homology"/>
<dbReference type="PANTHER" id="PTHR10472:SF5">
    <property type="entry name" value="D-AMINOACYL-TRNA DEACYLASE 1"/>
    <property type="match status" value="1"/>
</dbReference>
<dbReference type="EMBL" id="QGTJ01000002">
    <property type="protein sequence ID" value="PWV64378.1"/>
    <property type="molecule type" value="Genomic_DNA"/>
</dbReference>
<dbReference type="InterPro" id="IPR003732">
    <property type="entry name" value="Daa-tRNA_deacyls_DTD"/>
</dbReference>
<comment type="similarity">
    <text evidence="1 3">Belongs to the DTD family.</text>
</comment>
<keyword evidence="3" id="KW-0820">tRNA-binding</keyword>
<evidence type="ECO:0000256" key="3">
    <source>
        <dbReference type="HAMAP-Rule" id="MF_00518"/>
    </source>
</evidence>
<evidence type="ECO:0000313" key="4">
    <source>
        <dbReference type="EMBL" id="PWV64378.1"/>
    </source>
</evidence>
<keyword evidence="3" id="KW-0694">RNA-binding</keyword>
<dbReference type="OrthoDB" id="9801395at2"/>
<reference evidence="4 5" key="1">
    <citation type="submission" date="2018-05" db="EMBL/GenBank/DDBJ databases">
        <title>Genomic Encyclopedia of Type Strains, Phase IV (KMG-IV): sequencing the most valuable type-strain genomes for metagenomic binning, comparative biology and taxonomic classification.</title>
        <authorList>
            <person name="Goeker M."/>
        </authorList>
    </citation>
    <scope>NUCLEOTIDE SEQUENCE [LARGE SCALE GENOMIC DNA]</scope>
    <source>
        <strain evidence="4 5">DSM 23606</strain>
    </source>
</reference>
<comment type="subunit">
    <text evidence="3">Homodimer.</text>
</comment>
<dbReference type="PANTHER" id="PTHR10472">
    <property type="entry name" value="D-TYROSYL-TRNA TYR DEACYLASE"/>
    <property type="match status" value="1"/>
</dbReference>
<dbReference type="Pfam" id="PF02580">
    <property type="entry name" value="Tyr_Deacylase"/>
    <property type="match status" value="1"/>
</dbReference>
<protein>
    <recommendedName>
        <fullName evidence="3">D-aminoacyl-tRNA deacylase</fullName>
        <shortName evidence="3">DTD</shortName>
        <ecNumber evidence="3">3.1.1.96</ecNumber>
    </recommendedName>
    <alternativeName>
        <fullName evidence="3">Gly-tRNA(Ala) deacylase</fullName>
        <ecNumber evidence="3">3.1.1.-</ecNumber>
    </alternativeName>
</protein>
<evidence type="ECO:0000256" key="1">
    <source>
        <dbReference type="ARBA" id="ARBA00009673"/>
    </source>
</evidence>
<dbReference type="FunFam" id="3.50.80.10:FF:000001">
    <property type="entry name" value="D-aminoacyl-tRNA deacylase"/>
    <property type="match status" value="1"/>
</dbReference>
<dbReference type="SUPFAM" id="SSF69500">
    <property type="entry name" value="DTD-like"/>
    <property type="match status" value="1"/>
</dbReference>
<comment type="subcellular location">
    <subcellularLocation>
        <location evidence="3">Cytoplasm</location>
    </subcellularLocation>
</comment>
<feature type="short sequence motif" description="Gly-cisPro motif, important for rejection of L-amino acids" evidence="3">
    <location>
        <begin position="137"/>
        <end position="138"/>
    </location>
</feature>
<dbReference type="NCBIfam" id="TIGR00256">
    <property type="entry name" value="D-aminoacyl-tRNA deacylase"/>
    <property type="match status" value="1"/>
</dbReference>
<dbReference type="GO" id="GO:0043908">
    <property type="term" value="F:Ser(Gly)-tRNA(Ala) hydrolase activity"/>
    <property type="evidence" value="ECO:0007669"/>
    <property type="project" value="UniProtKB-UniRule"/>
</dbReference>
<dbReference type="GO" id="GO:0019478">
    <property type="term" value="P:D-amino acid catabolic process"/>
    <property type="evidence" value="ECO:0007669"/>
    <property type="project" value="UniProtKB-UniRule"/>
</dbReference>
<sequence>MIGLLQRVSRARVEVAGCVSGEIGRGLLVLVGVERGDGETQAQRLLERLLGYRVFADEAGRMNRSLSDIGGGLLLVPQFTLPADTRKGTRPSFTPAAEPAAGRRLFEYLLTLAHEQHATVACGVFGADMQVELVNDGPVTFWLQVSPPASV</sequence>
<gene>
    <name evidence="3" type="primary">dtd</name>
    <name evidence="4" type="ORF">C7443_10227</name>
</gene>
<comment type="caution">
    <text evidence="4">The sequence shown here is derived from an EMBL/GenBank/DDBJ whole genome shotgun (WGS) entry which is preliminary data.</text>
</comment>
<comment type="catalytic activity">
    <reaction evidence="3">
        <text>glycyl-tRNA(Ala) + H2O = tRNA(Ala) + glycine + H(+)</text>
        <dbReference type="Rhea" id="RHEA:53744"/>
        <dbReference type="Rhea" id="RHEA-COMP:9657"/>
        <dbReference type="Rhea" id="RHEA-COMP:13640"/>
        <dbReference type="ChEBI" id="CHEBI:15377"/>
        <dbReference type="ChEBI" id="CHEBI:15378"/>
        <dbReference type="ChEBI" id="CHEBI:57305"/>
        <dbReference type="ChEBI" id="CHEBI:78442"/>
        <dbReference type="ChEBI" id="CHEBI:78522"/>
    </reaction>
</comment>
<dbReference type="GO" id="GO:0005737">
    <property type="term" value="C:cytoplasm"/>
    <property type="evidence" value="ECO:0007669"/>
    <property type="project" value="UniProtKB-SubCell"/>
</dbReference>
<dbReference type="AlphaFoldDB" id="A0A317MYG5"/>
<keyword evidence="5" id="KW-1185">Reference proteome</keyword>
<dbReference type="GO" id="GO:0051500">
    <property type="term" value="F:D-tyrosyl-tRNA(Tyr) deacylase activity"/>
    <property type="evidence" value="ECO:0007669"/>
    <property type="project" value="TreeGrafter"/>
</dbReference>